<dbReference type="PANTHER" id="PTHR11733">
    <property type="entry name" value="ZINC METALLOPROTEASE FAMILY M13 NEPRILYSIN-RELATED"/>
    <property type="match status" value="1"/>
</dbReference>
<dbReference type="PROSITE" id="PS51885">
    <property type="entry name" value="NEPRILYSIN"/>
    <property type="match status" value="1"/>
</dbReference>
<dbReference type="PRINTS" id="PR00786">
    <property type="entry name" value="NEPRILYSIN"/>
</dbReference>
<dbReference type="InterPro" id="IPR000718">
    <property type="entry name" value="Peptidase_M13"/>
</dbReference>
<dbReference type="AlphaFoldDB" id="A0AAD8EAR6"/>
<evidence type="ECO:0000256" key="5">
    <source>
        <dbReference type="ARBA" id="ARBA00022723"/>
    </source>
</evidence>
<keyword evidence="7" id="KW-0862">Zinc</keyword>
<reference evidence="11" key="2">
    <citation type="submission" date="2023-05" db="EMBL/GenBank/DDBJ databases">
        <authorList>
            <person name="Fouks B."/>
        </authorList>
    </citation>
    <scope>NUCLEOTIDE SEQUENCE</scope>
    <source>
        <strain evidence="11">Stay&amp;Tobe</strain>
        <tissue evidence="11">Testes</tissue>
    </source>
</reference>
<keyword evidence="12" id="KW-1185">Reference proteome</keyword>
<evidence type="ECO:0000259" key="10">
    <source>
        <dbReference type="Pfam" id="PF05649"/>
    </source>
</evidence>
<dbReference type="InterPro" id="IPR018497">
    <property type="entry name" value="Peptidase_M13_C"/>
</dbReference>
<dbReference type="Gene3D" id="3.40.390.10">
    <property type="entry name" value="Collagenase (Catalytic Domain)"/>
    <property type="match status" value="1"/>
</dbReference>
<evidence type="ECO:0000256" key="4">
    <source>
        <dbReference type="ARBA" id="ARBA00022670"/>
    </source>
</evidence>
<feature type="domain" description="Peptidase M13 C-terminal" evidence="9">
    <location>
        <begin position="308"/>
        <end position="514"/>
    </location>
</feature>
<comment type="cofactor">
    <cofactor evidence="1">
        <name>Zn(2+)</name>
        <dbReference type="ChEBI" id="CHEBI:29105"/>
    </cofactor>
</comment>
<keyword evidence="6" id="KW-0378">Hydrolase</keyword>
<keyword evidence="8" id="KW-0482">Metalloprotease</keyword>
<dbReference type="GO" id="GO:0005886">
    <property type="term" value="C:plasma membrane"/>
    <property type="evidence" value="ECO:0007669"/>
    <property type="project" value="UniProtKB-SubCell"/>
</dbReference>
<feature type="non-terminal residue" evidence="11">
    <location>
        <position position="515"/>
    </location>
</feature>
<dbReference type="InterPro" id="IPR042089">
    <property type="entry name" value="Peptidase_M13_dom_2"/>
</dbReference>
<dbReference type="GO" id="GO:0016485">
    <property type="term" value="P:protein processing"/>
    <property type="evidence" value="ECO:0007669"/>
    <property type="project" value="TreeGrafter"/>
</dbReference>
<evidence type="ECO:0000313" key="12">
    <source>
        <dbReference type="Proteomes" id="UP001233999"/>
    </source>
</evidence>
<evidence type="ECO:0000256" key="7">
    <source>
        <dbReference type="ARBA" id="ARBA00022833"/>
    </source>
</evidence>
<dbReference type="GO" id="GO:0004222">
    <property type="term" value="F:metalloendopeptidase activity"/>
    <property type="evidence" value="ECO:0007669"/>
    <property type="project" value="InterPro"/>
</dbReference>
<dbReference type="InterPro" id="IPR024079">
    <property type="entry name" value="MetalloPept_cat_dom_sf"/>
</dbReference>
<comment type="similarity">
    <text evidence="3">Belongs to the peptidase M13 family.</text>
</comment>
<evidence type="ECO:0000313" key="11">
    <source>
        <dbReference type="EMBL" id="KAJ9583600.1"/>
    </source>
</evidence>
<dbReference type="GO" id="GO:0046872">
    <property type="term" value="F:metal ion binding"/>
    <property type="evidence" value="ECO:0007669"/>
    <property type="project" value="UniProtKB-KW"/>
</dbReference>
<dbReference type="Pfam" id="PF01431">
    <property type="entry name" value="Peptidase_M13"/>
    <property type="match status" value="1"/>
</dbReference>
<evidence type="ECO:0000256" key="3">
    <source>
        <dbReference type="ARBA" id="ARBA00007357"/>
    </source>
</evidence>
<evidence type="ECO:0000256" key="8">
    <source>
        <dbReference type="ARBA" id="ARBA00023049"/>
    </source>
</evidence>
<name>A0AAD8EAR6_DIPPU</name>
<keyword evidence="4" id="KW-0645">Protease</keyword>
<sequence length="515" mass="59991">IEATSLGMPTKEYFLQPSNLKYLEAYRNYMVKISVLLGAKVDVAIEQVGEIIKFETKLAMILSTPEEHGNMSERYQRMTVGELRQYIPQIDWYRYLSLVLARPVHYSEPIIVYAIEYIQDLVSLLGETQSKTIANYLLWRFVMNRINNLDGRFQDVKQRFDYILYGSEKSPPRWKICVSQVNSHMGMGLGSMFVRKYFDQQSKYDTLQMTEEIMQSFRELLSQIKWIDRETKELAAQKVDAMMLKIGYPDFILFPELLNDKYKNGSVSRDQYFENILNILKFLSRQEHDRLGTPVNKTLWSSPPAVVNAYYNRNKNQIMFPAGILQPPFYHRCYPRCLNYGGIGVVIGHEITHGFDDKGRLFDKNGNLHCWWHDEAIEGFNYHAQCLIEQYNQYIMEEVSMQVDGVNTQGENIADNGGIKQAFKAYERWLEENRNPNESLPGMHATGQQLFFLNFAQIWCGTMRPEAIRNKIKTDVHSPGRFRVIGTLSNSEDFARVYNCELGTPMNPVRKCSVW</sequence>
<reference evidence="11" key="1">
    <citation type="journal article" date="2023" name="IScience">
        <title>Live-bearing cockroach genome reveals convergent evolutionary mechanisms linked to viviparity in insects and beyond.</title>
        <authorList>
            <person name="Fouks B."/>
            <person name="Harrison M.C."/>
            <person name="Mikhailova A.A."/>
            <person name="Marchal E."/>
            <person name="English S."/>
            <person name="Carruthers M."/>
            <person name="Jennings E.C."/>
            <person name="Chiamaka E.L."/>
            <person name="Frigard R.A."/>
            <person name="Pippel M."/>
            <person name="Attardo G.M."/>
            <person name="Benoit J.B."/>
            <person name="Bornberg-Bauer E."/>
            <person name="Tobe S.S."/>
        </authorList>
    </citation>
    <scope>NUCLEOTIDE SEQUENCE</scope>
    <source>
        <strain evidence="11">Stay&amp;Tobe</strain>
    </source>
</reference>
<accession>A0AAD8EAR6</accession>
<gene>
    <name evidence="11" type="ORF">L9F63_022044</name>
</gene>
<dbReference type="EMBL" id="JASPKZ010007562">
    <property type="protein sequence ID" value="KAJ9583600.1"/>
    <property type="molecule type" value="Genomic_DNA"/>
</dbReference>
<keyword evidence="5" id="KW-0479">Metal-binding</keyword>
<dbReference type="Gene3D" id="1.10.1380.10">
    <property type="entry name" value="Neutral endopeptidase , domain2"/>
    <property type="match status" value="1"/>
</dbReference>
<proteinExistence type="inferred from homology"/>
<evidence type="ECO:0000256" key="6">
    <source>
        <dbReference type="ARBA" id="ARBA00022801"/>
    </source>
</evidence>
<protein>
    <submittedName>
        <fullName evidence="11">Uncharacterized protein</fullName>
    </submittedName>
</protein>
<dbReference type="InterPro" id="IPR008753">
    <property type="entry name" value="Peptidase_M13_N"/>
</dbReference>
<dbReference type="Pfam" id="PF05649">
    <property type="entry name" value="Peptidase_M13_N"/>
    <property type="match status" value="1"/>
</dbReference>
<comment type="subcellular location">
    <subcellularLocation>
        <location evidence="2">Cell membrane</location>
        <topology evidence="2">Single-pass type II membrane protein</topology>
    </subcellularLocation>
</comment>
<comment type="caution">
    <text evidence="11">The sequence shown here is derived from an EMBL/GenBank/DDBJ whole genome shotgun (WGS) entry which is preliminary data.</text>
</comment>
<organism evidence="11 12">
    <name type="scientific">Diploptera punctata</name>
    <name type="common">Pacific beetle cockroach</name>
    <dbReference type="NCBI Taxonomy" id="6984"/>
    <lineage>
        <taxon>Eukaryota</taxon>
        <taxon>Metazoa</taxon>
        <taxon>Ecdysozoa</taxon>
        <taxon>Arthropoda</taxon>
        <taxon>Hexapoda</taxon>
        <taxon>Insecta</taxon>
        <taxon>Pterygota</taxon>
        <taxon>Neoptera</taxon>
        <taxon>Polyneoptera</taxon>
        <taxon>Dictyoptera</taxon>
        <taxon>Blattodea</taxon>
        <taxon>Blaberoidea</taxon>
        <taxon>Blaberidae</taxon>
        <taxon>Diplopterinae</taxon>
        <taxon>Diploptera</taxon>
    </lineage>
</organism>
<dbReference type="PANTHER" id="PTHR11733:SF238">
    <property type="entry name" value="FI07649P-RELATED"/>
    <property type="match status" value="1"/>
</dbReference>
<dbReference type="SUPFAM" id="SSF55486">
    <property type="entry name" value="Metalloproteases ('zincins'), catalytic domain"/>
    <property type="match status" value="1"/>
</dbReference>
<evidence type="ECO:0000256" key="2">
    <source>
        <dbReference type="ARBA" id="ARBA00004401"/>
    </source>
</evidence>
<evidence type="ECO:0000256" key="1">
    <source>
        <dbReference type="ARBA" id="ARBA00001947"/>
    </source>
</evidence>
<dbReference type="CDD" id="cd08662">
    <property type="entry name" value="M13"/>
    <property type="match status" value="1"/>
</dbReference>
<dbReference type="Proteomes" id="UP001233999">
    <property type="component" value="Unassembled WGS sequence"/>
</dbReference>
<evidence type="ECO:0000259" key="9">
    <source>
        <dbReference type="Pfam" id="PF01431"/>
    </source>
</evidence>
<feature type="domain" description="Peptidase M13 N-terminal" evidence="10">
    <location>
        <begin position="3"/>
        <end position="249"/>
    </location>
</feature>